<sequence length="39" mass="4228">MTTTPNEFLEFAKEMGLGRIQPTSLTPSPPPPNNNNNNG</sequence>
<feature type="region of interest" description="Disordered" evidence="1">
    <location>
        <begin position="15"/>
        <end position="39"/>
    </location>
</feature>
<dbReference type="Proteomes" id="UP000681720">
    <property type="component" value="Unassembled WGS sequence"/>
</dbReference>
<dbReference type="EMBL" id="CAJOBJ010078839">
    <property type="protein sequence ID" value="CAF4491779.1"/>
    <property type="molecule type" value="Genomic_DNA"/>
</dbReference>
<gene>
    <name evidence="2" type="ORF">GIL414_LOCUS34291</name>
</gene>
<accession>A0A8S2XF30</accession>
<protein>
    <submittedName>
        <fullName evidence="2">Uncharacterized protein</fullName>
    </submittedName>
</protein>
<evidence type="ECO:0000313" key="3">
    <source>
        <dbReference type="Proteomes" id="UP000681720"/>
    </source>
</evidence>
<evidence type="ECO:0000313" key="2">
    <source>
        <dbReference type="EMBL" id="CAF4491779.1"/>
    </source>
</evidence>
<feature type="non-terminal residue" evidence="2">
    <location>
        <position position="39"/>
    </location>
</feature>
<organism evidence="2 3">
    <name type="scientific">Rotaria magnacalcarata</name>
    <dbReference type="NCBI Taxonomy" id="392030"/>
    <lineage>
        <taxon>Eukaryota</taxon>
        <taxon>Metazoa</taxon>
        <taxon>Spiralia</taxon>
        <taxon>Gnathifera</taxon>
        <taxon>Rotifera</taxon>
        <taxon>Eurotatoria</taxon>
        <taxon>Bdelloidea</taxon>
        <taxon>Philodinida</taxon>
        <taxon>Philodinidae</taxon>
        <taxon>Rotaria</taxon>
    </lineage>
</organism>
<proteinExistence type="predicted"/>
<evidence type="ECO:0000256" key="1">
    <source>
        <dbReference type="SAM" id="MobiDB-lite"/>
    </source>
</evidence>
<comment type="caution">
    <text evidence="2">The sequence shown here is derived from an EMBL/GenBank/DDBJ whole genome shotgun (WGS) entry which is preliminary data.</text>
</comment>
<reference evidence="2" key="1">
    <citation type="submission" date="2021-02" db="EMBL/GenBank/DDBJ databases">
        <authorList>
            <person name="Nowell W R."/>
        </authorList>
    </citation>
    <scope>NUCLEOTIDE SEQUENCE</scope>
</reference>
<dbReference type="AlphaFoldDB" id="A0A8S2XF30"/>
<name>A0A8S2XF30_9BILA</name>